<comment type="caution">
    <text evidence="5">The sequence shown here is derived from an EMBL/GenBank/DDBJ whole genome shotgun (WGS) entry which is preliminary data.</text>
</comment>
<dbReference type="GO" id="GO:0004499">
    <property type="term" value="F:N,N-dimethylaniline monooxygenase activity"/>
    <property type="evidence" value="ECO:0007669"/>
    <property type="project" value="InterPro"/>
</dbReference>
<sequence length="602" mass="66716">MRPVPELLDKIAETMLKYQIPKDLTKILPDIGPSDGPMPAEVDAIVVGAGLAGVTAARAMVEAGRDVLVFDRYAQIGGIWTYYANQFSRVNTSEVGYRLVNQEGPGARPNEDHSPTHDIMRDLFTVAAKFAFGKFRLCTEVVKVDSRPDKSYDVHWKNLTTGESGQTHCKSICFHTNRRIGKRRDVEWPGREKFRGECVYGYANEVLPLTFWGKHVIVVGAGAFAYENLRTAIEHGAKHVTMLGRRAGTTCPKWIDVIAFLRPMDEHYNTGKSGNMISFDAWKKCYEDAGLPTPECWAEGLLKPHNHTISVSDLAFIAGYHGLATLRVGEIKEFRNDGHGVVLKDGSKLDCDIIIKATGFLLNDEVPKISGRRNIHSFDVLDFNMAYGAEPLLDGAQFGSAKGRIAEEEQVSEEALYQGILQMQRTGLPDISQRNNPFGSGYAGPMYVSAWFFKWLVLHPEFQEDLLKACGNPAQDAVRMWASSIGVNRQNITKKLVVDLGAMGASQLTFKTEADADRKLYGERWVDIIGNARQRRAALDRILDVANYVRDEDGKVLKDGASVPAPGAGEALILQISCNEVGRVLGRGGETIRRLEERRSVV</sequence>
<keyword evidence="1" id="KW-0285">Flavoprotein</keyword>
<dbReference type="Pfam" id="PF00743">
    <property type="entry name" value="FMO-like"/>
    <property type="match status" value="1"/>
</dbReference>
<evidence type="ECO:0000256" key="2">
    <source>
        <dbReference type="ARBA" id="ARBA00022827"/>
    </source>
</evidence>
<dbReference type="EMBL" id="CAUJNA010002780">
    <property type="protein sequence ID" value="CAJ1394230.1"/>
    <property type="molecule type" value="Genomic_DNA"/>
</dbReference>
<reference evidence="5" key="1">
    <citation type="submission" date="2023-08" db="EMBL/GenBank/DDBJ databases">
        <authorList>
            <person name="Chen Y."/>
            <person name="Shah S."/>
            <person name="Dougan E. K."/>
            <person name="Thang M."/>
            <person name="Chan C."/>
        </authorList>
    </citation>
    <scope>NUCLEOTIDE SEQUENCE</scope>
</reference>
<dbReference type="PANTHER" id="PTHR43539">
    <property type="entry name" value="FLAVIN-BINDING MONOOXYGENASE-LIKE PROTEIN (AFU_ORTHOLOGUE AFUA_4G09220)"/>
    <property type="match status" value="1"/>
</dbReference>
<name>A0AA36IWM0_9DINO</name>
<keyword evidence="3" id="KW-0560">Oxidoreductase</keyword>
<keyword evidence="4" id="KW-0694">RNA-binding</keyword>
<dbReference type="PROSITE" id="PS50084">
    <property type="entry name" value="KH_TYPE_1"/>
    <property type="match status" value="1"/>
</dbReference>
<protein>
    <submittedName>
        <fullName evidence="5">Uncharacterized protein</fullName>
    </submittedName>
</protein>
<evidence type="ECO:0000256" key="3">
    <source>
        <dbReference type="ARBA" id="ARBA00023002"/>
    </source>
</evidence>
<dbReference type="SUPFAM" id="SSF51905">
    <property type="entry name" value="FAD/NAD(P)-binding domain"/>
    <property type="match status" value="1"/>
</dbReference>
<evidence type="ECO:0000256" key="1">
    <source>
        <dbReference type="ARBA" id="ARBA00022630"/>
    </source>
</evidence>
<dbReference type="Proteomes" id="UP001178507">
    <property type="component" value="Unassembled WGS sequence"/>
</dbReference>
<evidence type="ECO:0000313" key="5">
    <source>
        <dbReference type="EMBL" id="CAJ1394230.1"/>
    </source>
</evidence>
<dbReference type="GO" id="GO:0050661">
    <property type="term" value="F:NADP binding"/>
    <property type="evidence" value="ECO:0007669"/>
    <property type="project" value="InterPro"/>
</dbReference>
<keyword evidence="6" id="KW-1185">Reference proteome</keyword>
<organism evidence="5 6">
    <name type="scientific">Effrenium voratum</name>
    <dbReference type="NCBI Taxonomy" id="2562239"/>
    <lineage>
        <taxon>Eukaryota</taxon>
        <taxon>Sar</taxon>
        <taxon>Alveolata</taxon>
        <taxon>Dinophyceae</taxon>
        <taxon>Suessiales</taxon>
        <taxon>Symbiodiniaceae</taxon>
        <taxon>Effrenium</taxon>
    </lineage>
</organism>
<dbReference type="InterPro" id="IPR020946">
    <property type="entry name" value="Flavin_mOase-like"/>
</dbReference>
<proteinExistence type="predicted"/>
<keyword evidence="2" id="KW-0274">FAD</keyword>
<gene>
    <name evidence="5" type="ORF">EVOR1521_LOCUS18940</name>
</gene>
<dbReference type="InterPro" id="IPR050982">
    <property type="entry name" value="Auxin_biosynth/cation_transpt"/>
</dbReference>
<dbReference type="InterPro" id="IPR036188">
    <property type="entry name" value="FAD/NAD-bd_sf"/>
</dbReference>
<dbReference type="Gene3D" id="3.50.50.60">
    <property type="entry name" value="FAD/NAD(P)-binding domain"/>
    <property type="match status" value="1"/>
</dbReference>
<dbReference type="Gene3D" id="3.30.310.210">
    <property type="match status" value="1"/>
</dbReference>
<dbReference type="PRINTS" id="PR00411">
    <property type="entry name" value="PNDRDTASEI"/>
</dbReference>
<evidence type="ECO:0000256" key="4">
    <source>
        <dbReference type="PROSITE-ProRule" id="PRU00117"/>
    </source>
</evidence>
<dbReference type="AlphaFoldDB" id="A0AA36IWM0"/>
<dbReference type="PANTHER" id="PTHR43539:SF78">
    <property type="entry name" value="FLAVIN-CONTAINING MONOOXYGENASE"/>
    <property type="match status" value="1"/>
</dbReference>
<dbReference type="GO" id="GO:0050660">
    <property type="term" value="F:flavin adenine dinucleotide binding"/>
    <property type="evidence" value="ECO:0007669"/>
    <property type="project" value="InterPro"/>
</dbReference>
<accession>A0AA36IWM0</accession>
<dbReference type="GO" id="GO:0003723">
    <property type="term" value="F:RNA binding"/>
    <property type="evidence" value="ECO:0007669"/>
    <property type="project" value="UniProtKB-UniRule"/>
</dbReference>
<evidence type="ECO:0000313" key="6">
    <source>
        <dbReference type="Proteomes" id="UP001178507"/>
    </source>
</evidence>